<evidence type="ECO:0000256" key="1">
    <source>
        <dbReference type="ARBA" id="ARBA00022527"/>
    </source>
</evidence>
<accession>A0AAN7C306</accession>
<dbReference type="CDD" id="cd00180">
    <property type="entry name" value="PKc"/>
    <property type="match status" value="1"/>
</dbReference>
<keyword evidence="1 12" id="KW-0723">Serine/threonine-protein kinase</keyword>
<dbReference type="Gene3D" id="1.10.510.10">
    <property type="entry name" value="Transferase(Phosphotransferase) domain 1"/>
    <property type="match status" value="2"/>
</dbReference>
<sequence length="457" mass="52096">MSTTRTDTKPNNFMRQIKDDDSKYYTTLEELGRGTFGRVYRVQYKQNGQMMACKLQKVQGSYQEWATKRELDVWRTAARGSKYVVQVYDASYNEQTRDVRIYTELLEGGDLAKLLANIYKSGKQIHPLIIYHLAWQTANALSDIQKRHILHRDIKTDNVLMTMKITPEMNRALWKLTERKSLDAAAAQHLLNHLNMLASKDDRLCVLTDFGLSRDQTVQERSTITMGEDARWTVGTSAPELFFYNYQSPLADVYSVGVLINMLCTAQLPPPAGNPFPRLPSCYDAELQKLVDECLSWDLRQRPTAGDMSERLNILRLKEGSKLFAAQQQFKQYQEWYAGELKRLEDIKRQARERDQAGADVWRQSIAGWDALMKQHREQEAKQLPARPNAQYTKAERAAFLAQSKKGVPPQPAAAAPAPAPAPDSLQEAAQAYSEAKRRYEEALRKQQQKQAAAAAA</sequence>
<comment type="catalytic activity">
    <reaction evidence="10">
        <text>L-tyrosyl-[protein] + ATP = O-phospho-L-tyrosyl-[protein] + ADP + H(+)</text>
        <dbReference type="Rhea" id="RHEA:10596"/>
        <dbReference type="Rhea" id="RHEA-COMP:10136"/>
        <dbReference type="Rhea" id="RHEA-COMP:20101"/>
        <dbReference type="ChEBI" id="CHEBI:15378"/>
        <dbReference type="ChEBI" id="CHEBI:30616"/>
        <dbReference type="ChEBI" id="CHEBI:46858"/>
        <dbReference type="ChEBI" id="CHEBI:61978"/>
        <dbReference type="ChEBI" id="CHEBI:456216"/>
        <dbReference type="EC" id="2.7.12.2"/>
    </reaction>
</comment>
<evidence type="ECO:0000256" key="13">
    <source>
        <dbReference type="SAM" id="MobiDB-lite"/>
    </source>
</evidence>
<reference evidence="15" key="2">
    <citation type="submission" date="2023-05" db="EMBL/GenBank/DDBJ databases">
        <authorList>
            <consortium name="Lawrence Berkeley National Laboratory"/>
            <person name="Steindorff A."/>
            <person name="Hensen N."/>
            <person name="Bonometti L."/>
            <person name="Westerberg I."/>
            <person name="Brannstrom I.O."/>
            <person name="Guillou S."/>
            <person name="Cros-Aarteil S."/>
            <person name="Calhoun S."/>
            <person name="Haridas S."/>
            <person name="Kuo A."/>
            <person name="Mondo S."/>
            <person name="Pangilinan J."/>
            <person name="Riley R."/>
            <person name="Labutti K."/>
            <person name="Andreopoulos B."/>
            <person name="Lipzen A."/>
            <person name="Chen C."/>
            <person name="Yanf M."/>
            <person name="Daum C."/>
            <person name="Ng V."/>
            <person name="Clum A."/>
            <person name="Ohm R."/>
            <person name="Martin F."/>
            <person name="Silar P."/>
            <person name="Natvig D."/>
            <person name="Lalanne C."/>
            <person name="Gautier V."/>
            <person name="Ament-Velasquez S.L."/>
            <person name="Kruys A."/>
            <person name="Hutchinson M.I."/>
            <person name="Powell A.J."/>
            <person name="Barry K."/>
            <person name="Miller A.N."/>
            <person name="Grigoriev I.V."/>
            <person name="Debuchy R."/>
            <person name="Gladieux P."/>
            <person name="Thoren M.H."/>
            <person name="Johannesson H."/>
        </authorList>
    </citation>
    <scope>NUCLEOTIDE SEQUENCE</scope>
    <source>
        <strain evidence="15">CBS 532.94</strain>
    </source>
</reference>
<evidence type="ECO:0000256" key="9">
    <source>
        <dbReference type="ARBA" id="ARBA00049299"/>
    </source>
</evidence>
<dbReference type="EMBL" id="MU860460">
    <property type="protein sequence ID" value="KAK4233857.1"/>
    <property type="molecule type" value="Genomic_DNA"/>
</dbReference>
<dbReference type="InterPro" id="IPR008271">
    <property type="entry name" value="Ser/Thr_kinase_AS"/>
</dbReference>
<evidence type="ECO:0000256" key="10">
    <source>
        <dbReference type="ARBA" id="ARBA00051693"/>
    </source>
</evidence>
<dbReference type="InterPro" id="IPR001245">
    <property type="entry name" value="Ser-Thr/Tyr_kinase_cat_dom"/>
</dbReference>
<comment type="similarity">
    <text evidence="6">Belongs to the protein kinase superfamily. STE Ser/Thr protein kinase family. MAP kinase kinase subfamily.</text>
</comment>
<evidence type="ECO:0000256" key="5">
    <source>
        <dbReference type="ARBA" id="ARBA00022840"/>
    </source>
</evidence>
<dbReference type="InterPro" id="IPR017441">
    <property type="entry name" value="Protein_kinase_ATP_BS"/>
</dbReference>
<dbReference type="InterPro" id="IPR000719">
    <property type="entry name" value="Prot_kinase_dom"/>
</dbReference>
<dbReference type="GO" id="GO:0005524">
    <property type="term" value="F:ATP binding"/>
    <property type="evidence" value="ECO:0007669"/>
    <property type="project" value="UniProtKB-UniRule"/>
</dbReference>
<feature type="non-terminal residue" evidence="15">
    <location>
        <position position="457"/>
    </location>
</feature>
<keyword evidence="4 15" id="KW-0418">Kinase</keyword>
<feature type="binding site" evidence="11">
    <location>
        <position position="54"/>
    </location>
    <ligand>
        <name>ATP</name>
        <dbReference type="ChEBI" id="CHEBI:30616"/>
    </ligand>
</feature>
<name>A0AAN7C306_9PEZI</name>
<comment type="catalytic activity">
    <reaction evidence="9">
        <text>L-threonyl-[protein] + ATP = O-phospho-L-threonyl-[protein] + ADP + H(+)</text>
        <dbReference type="Rhea" id="RHEA:46608"/>
        <dbReference type="Rhea" id="RHEA-COMP:11060"/>
        <dbReference type="Rhea" id="RHEA-COMP:11605"/>
        <dbReference type="ChEBI" id="CHEBI:15378"/>
        <dbReference type="ChEBI" id="CHEBI:30013"/>
        <dbReference type="ChEBI" id="CHEBI:30616"/>
        <dbReference type="ChEBI" id="CHEBI:61977"/>
        <dbReference type="ChEBI" id="CHEBI:456216"/>
        <dbReference type="EC" id="2.7.12.2"/>
    </reaction>
</comment>
<gene>
    <name evidence="15" type="ORF">C8A03DRAFT_38397</name>
</gene>
<dbReference type="Proteomes" id="UP001303760">
    <property type="component" value="Unassembled WGS sequence"/>
</dbReference>
<dbReference type="GO" id="GO:0004674">
    <property type="term" value="F:protein serine/threonine kinase activity"/>
    <property type="evidence" value="ECO:0007669"/>
    <property type="project" value="UniProtKB-KW"/>
</dbReference>
<dbReference type="GO" id="GO:0004708">
    <property type="term" value="F:MAP kinase kinase activity"/>
    <property type="evidence" value="ECO:0007669"/>
    <property type="project" value="UniProtKB-EC"/>
</dbReference>
<evidence type="ECO:0000259" key="14">
    <source>
        <dbReference type="PROSITE" id="PS50011"/>
    </source>
</evidence>
<comment type="catalytic activity">
    <reaction evidence="8">
        <text>L-seryl-[protein] + ATP = O-phospho-L-seryl-[protein] + ADP + H(+)</text>
        <dbReference type="Rhea" id="RHEA:17989"/>
        <dbReference type="Rhea" id="RHEA-COMP:9863"/>
        <dbReference type="Rhea" id="RHEA-COMP:11604"/>
        <dbReference type="ChEBI" id="CHEBI:15378"/>
        <dbReference type="ChEBI" id="CHEBI:29999"/>
        <dbReference type="ChEBI" id="CHEBI:30616"/>
        <dbReference type="ChEBI" id="CHEBI:83421"/>
        <dbReference type="ChEBI" id="CHEBI:456216"/>
        <dbReference type="EC" id="2.7.12.2"/>
    </reaction>
</comment>
<feature type="region of interest" description="Disordered" evidence="13">
    <location>
        <begin position="401"/>
        <end position="457"/>
    </location>
</feature>
<keyword evidence="16" id="KW-1185">Reference proteome</keyword>
<dbReference type="Pfam" id="PF07714">
    <property type="entry name" value="PK_Tyr_Ser-Thr"/>
    <property type="match status" value="1"/>
</dbReference>
<feature type="domain" description="Protein kinase" evidence="14">
    <location>
        <begin position="25"/>
        <end position="315"/>
    </location>
</feature>
<dbReference type="PROSITE" id="PS50011">
    <property type="entry name" value="PROTEIN_KINASE_DOM"/>
    <property type="match status" value="1"/>
</dbReference>
<dbReference type="EC" id="2.7.12.2" evidence="7"/>
<evidence type="ECO:0000256" key="12">
    <source>
        <dbReference type="RuleBase" id="RU000304"/>
    </source>
</evidence>
<dbReference type="PROSITE" id="PS00107">
    <property type="entry name" value="PROTEIN_KINASE_ATP"/>
    <property type="match status" value="1"/>
</dbReference>
<evidence type="ECO:0000256" key="2">
    <source>
        <dbReference type="ARBA" id="ARBA00022679"/>
    </source>
</evidence>
<dbReference type="PANTHER" id="PTHR48013">
    <property type="entry name" value="DUAL SPECIFICITY MITOGEN-ACTIVATED PROTEIN KINASE KINASE 5-RELATED"/>
    <property type="match status" value="1"/>
</dbReference>
<dbReference type="SMART" id="SM00220">
    <property type="entry name" value="S_TKc"/>
    <property type="match status" value="1"/>
</dbReference>
<evidence type="ECO:0000256" key="4">
    <source>
        <dbReference type="ARBA" id="ARBA00022777"/>
    </source>
</evidence>
<dbReference type="SUPFAM" id="SSF56112">
    <property type="entry name" value="Protein kinase-like (PK-like)"/>
    <property type="match status" value="1"/>
</dbReference>
<dbReference type="InterPro" id="IPR011009">
    <property type="entry name" value="Kinase-like_dom_sf"/>
</dbReference>
<evidence type="ECO:0000256" key="7">
    <source>
        <dbReference type="ARBA" id="ARBA00038999"/>
    </source>
</evidence>
<evidence type="ECO:0000256" key="8">
    <source>
        <dbReference type="ARBA" id="ARBA00049014"/>
    </source>
</evidence>
<dbReference type="PANTHER" id="PTHR48013:SF9">
    <property type="entry name" value="DUAL SPECIFICITY MITOGEN-ACTIVATED PROTEIN KINASE KINASE 5"/>
    <property type="match status" value="1"/>
</dbReference>
<comment type="caution">
    <text evidence="15">The sequence shown here is derived from an EMBL/GenBank/DDBJ whole genome shotgun (WGS) entry which is preliminary data.</text>
</comment>
<keyword evidence="2" id="KW-0808">Transferase</keyword>
<keyword evidence="3 11" id="KW-0547">Nucleotide-binding</keyword>
<organism evidence="15 16">
    <name type="scientific">Achaetomium macrosporum</name>
    <dbReference type="NCBI Taxonomy" id="79813"/>
    <lineage>
        <taxon>Eukaryota</taxon>
        <taxon>Fungi</taxon>
        <taxon>Dikarya</taxon>
        <taxon>Ascomycota</taxon>
        <taxon>Pezizomycotina</taxon>
        <taxon>Sordariomycetes</taxon>
        <taxon>Sordariomycetidae</taxon>
        <taxon>Sordariales</taxon>
        <taxon>Chaetomiaceae</taxon>
        <taxon>Achaetomium</taxon>
    </lineage>
</organism>
<feature type="compositionally biased region" description="Basic and acidic residues" evidence="13">
    <location>
        <begin position="435"/>
        <end position="445"/>
    </location>
</feature>
<proteinExistence type="inferred from homology"/>
<evidence type="ECO:0000256" key="3">
    <source>
        <dbReference type="ARBA" id="ARBA00022741"/>
    </source>
</evidence>
<evidence type="ECO:0000256" key="6">
    <source>
        <dbReference type="ARBA" id="ARBA00038035"/>
    </source>
</evidence>
<evidence type="ECO:0000313" key="15">
    <source>
        <dbReference type="EMBL" id="KAK4233857.1"/>
    </source>
</evidence>
<dbReference type="PROSITE" id="PS00108">
    <property type="entry name" value="PROTEIN_KINASE_ST"/>
    <property type="match status" value="1"/>
</dbReference>
<reference evidence="15" key="1">
    <citation type="journal article" date="2023" name="Mol. Phylogenet. Evol.">
        <title>Genome-scale phylogeny and comparative genomics of the fungal order Sordariales.</title>
        <authorList>
            <person name="Hensen N."/>
            <person name="Bonometti L."/>
            <person name="Westerberg I."/>
            <person name="Brannstrom I.O."/>
            <person name="Guillou S."/>
            <person name="Cros-Aarteil S."/>
            <person name="Calhoun S."/>
            <person name="Haridas S."/>
            <person name="Kuo A."/>
            <person name="Mondo S."/>
            <person name="Pangilinan J."/>
            <person name="Riley R."/>
            <person name="LaButti K."/>
            <person name="Andreopoulos B."/>
            <person name="Lipzen A."/>
            <person name="Chen C."/>
            <person name="Yan M."/>
            <person name="Daum C."/>
            <person name="Ng V."/>
            <person name="Clum A."/>
            <person name="Steindorff A."/>
            <person name="Ohm R.A."/>
            <person name="Martin F."/>
            <person name="Silar P."/>
            <person name="Natvig D.O."/>
            <person name="Lalanne C."/>
            <person name="Gautier V."/>
            <person name="Ament-Velasquez S.L."/>
            <person name="Kruys A."/>
            <person name="Hutchinson M.I."/>
            <person name="Powell A.J."/>
            <person name="Barry K."/>
            <person name="Miller A.N."/>
            <person name="Grigoriev I.V."/>
            <person name="Debuchy R."/>
            <person name="Gladieux P."/>
            <person name="Hiltunen Thoren M."/>
            <person name="Johannesson H."/>
        </authorList>
    </citation>
    <scope>NUCLEOTIDE SEQUENCE</scope>
    <source>
        <strain evidence="15">CBS 532.94</strain>
    </source>
</reference>
<protein>
    <recommendedName>
        <fullName evidence="7">mitogen-activated protein kinase kinase</fullName>
        <ecNumber evidence="7">2.7.12.2</ecNumber>
    </recommendedName>
</protein>
<evidence type="ECO:0000313" key="16">
    <source>
        <dbReference type="Proteomes" id="UP001303760"/>
    </source>
</evidence>
<keyword evidence="5 11" id="KW-0067">ATP-binding</keyword>
<evidence type="ECO:0000256" key="11">
    <source>
        <dbReference type="PROSITE-ProRule" id="PRU10141"/>
    </source>
</evidence>
<dbReference type="AlphaFoldDB" id="A0AAN7C306"/>